<sequence>MINRKTGVWFAAANRVRFPFPAHVSLVGGHHTGQFRRNVTIRTCTTSPFPRVSPVHAERDSLGTCSTSPLHRARPFRLNVTLYIHLRRNVTLGTCTTSPFPRASPVEAERDSTHLYYIPLS</sequence>
<reference evidence="1" key="2">
    <citation type="submission" date="2020-11" db="EMBL/GenBank/DDBJ databases">
        <authorList>
            <person name="McCartney M.A."/>
            <person name="Auch B."/>
            <person name="Kono T."/>
            <person name="Mallez S."/>
            <person name="Becker A."/>
            <person name="Gohl D.M."/>
            <person name="Silverstein K.A.T."/>
            <person name="Koren S."/>
            <person name="Bechman K.B."/>
            <person name="Herman A."/>
            <person name="Abrahante J.E."/>
            <person name="Garbe J."/>
        </authorList>
    </citation>
    <scope>NUCLEOTIDE SEQUENCE</scope>
    <source>
        <strain evidence="1">Duluth1</strain>
        <tissue evidence="1">Whole animal</tissue>
    </source>
</reference>
<protein>
    <submittedName>
        <fullName evidence="1">Uncharacterized protein</fullName>
    </submittedName>
</protein>
<comment type="caution">
    <text evidence="1">The sequence shown here is derived from an EMBL/GenBank/DDBJ whole genome shotgun (WGS) entry which is preliminary data.</text>
</comment>
<gene>
    <name evidence="1" type="ORF">DPMN_049232</name>
</gene>
<accession>A0A9D4HL39</accession>
<dbReference type="Proteomes" id="UP000828390">
    <property type="component" value="Unassembled WGS sequence"/>
</dbReference>
<proteinExistence type="predicted"/>
<name>A0A9D4HL39_DREPO</name>
<reference evidence="1" key="1">
    <citation type="journal article" date="2019" name="bioRxiv">
        <title>The Genome of the Zebra Mussel, Dreissena polymorpha: A Resource for Invasive Species Research.</title>
        <authorList>
            <person name="McCartney M.A."/>
            <person name="Auch B."/>
            <person name="Kono T."/>
            <person name="Mallez S."/>
            <person name="Zhang Y."/>
            <person name="Obille A."/>
            <person name="Becker A."/>
            <person name="Abrahante J.E."/>
            <person name="Garbe J."/>
            <person name="Badalamenti J.P."/>
            <person name="Herman A."/>
            <person name="Mangelson H."/>
            <person name="Liachko I."/>
            <person name="Sullivan S."/>
            <person name="Sone E.D."/>
            <person name="Koren S."/>
            <person name="Silverstein K.A.T."/>
            <person name="Beckman K.B."/>
            <person name="Gohl D.M."/>
        </authorList>
    </citation>
    <scope>NUCLEOTIDE SEQUENCE</scope>
    <source>
        <strain evidence="1">Duluth1</strain>
        <tissue evidence="1">Whole animal</tissue>
    </source>
</reference>
<keyword evidence="2" id="KW-1185">Reference proteome</keyword>
<dbReference type="EMBL" id="JAIWYP010000012">
    <property type="protein sequence ID" value="KAH3723444.1"/>
    <property type="molecule type" value="Genomic_DNA"/>
</dbReference>
<dbReference type="AlphaFoldDB" id="A0A9D4HL39"/>
<evidence type="ECO:0000313" key="1">
    <source>
        <dbReference type="EMBL" id="KAH3723444.1"/>
    </source>
</evidence>
<evidence type="ECO:0000313" key="2">
    <source>
        <dbReference type="Proteomes" id="UP000828390"/>
    </source>
</evidence>
<organism evidence="1 2">
    <name type="scientific">Dreissena polymorpha</name>
    <name type="common">Zebra mussel</name>
    <name type="synonym">Mytilus polymorpha</name>
    <dbReference type="NCBI Taxonomy" id="45954"/>
    <lineage>
        <taxon>Eukaryota</taxon>
        <taxon>Metazoa</taxon>
        <taxon>Spiralia</taxon>
        <taxon>Lophotrochozoa</taxon>
        <taxon>Mollusca</taxon>
        <taxon>Bivalvia</taxon>
        <taxon>Autobranchia</taxon>
        <taxon>Heteroconchia</taxon>
        <taxon>Euheterodonta</taxon>
        <taxon>Imparidentia</taxon>
        <taxon>Neoheterodontei</taxon>
        <taxon>Myida</taxon>
        <taxon>Dreissenoidea</taxon>
        <taxon>Dreissenidae</taxon>
        <taxon>Dreissena</taxon>
    </lineage>
</organism>